<protein>
    <submittedName>
        <fullName evidence="2">Uncharacterized protein</fullName>
    </submittedName>
</protein>
<evidence type="ECO:0000256" key="1">
    <source>
        <dbReference type="SAM" id="MobiDB-lite"/>
    </source>
</evidence>
<dbReference type="Proteomes" id="UP001311915">
    <property type="component" value="Unassembled WGS sequence"/>
</dbReference>
<gene>
    <name evidence="2" type="ORF">R3W88_022633</name>
</gene>
<dbReference type="AlphaFoldDB" id="A0AAV9LY70"/>
<accession>A0AAV9LY70</accession>
<reference evidence="2 3" key="1">
    <citation type="submission" date="2023-10" db="EMBL/GenBank/DDBJ databases">
        <title>Genome-Wide Identification Analysis in wild type Solanum Pinnatisectum Reveals Some Genes Defensing Phytophthora Infestans.</title>
        <authorList>
            <person name="Sun C."/>
        </authorList>
    </citation>
    <scope>NUCLEOTIDE SEQUENCE [LARGE SCALE GENOMIC DNA]</scope>
    <source>
        <strain evidence="2">LQN</strain>
        <tissue evidence="2">Leaf</tissue>
    </source>
</reference>
<feature type="compositionally biased region" description="Polar residues" evidence="1">
    <location>
        <begin position="49"/>
        <end position="73"/>
    </location>
</feature>
<dbReference type="EMBL" id="JAWPEI010000004">
    <property type="protein sequence ID" value="KAK4729645.1"/>
    <property type="molecule type" value="Genomic_DNA"/>
</dbReference>
<comment type="caution">
    <text evidence="2">The sequence shown here is derived from an EMBL/GenBank/DDBJ whole genome shotgun (WGS) entry which is preliminary data.</text>
</comment>
<name>A0AAV9LY70_9SOLN</name>
<evidence type="ECO:0000313" key="2">
    <source>
        <dbReference type="EMBL" id="KAK4729645.1"/>
    </source>
</evidence>
<feature type="compositionally biased region" description="Basic residues" evidence="1">
    <location>
        <begin position="74"/>
        <end position="86"/>
    </location>
</feature>
<evidence type="ECO:0000313" key="3">
    <source>
        <dbReference type="Proteomes" id="UP001311915"/>
    </source>
</evidence>
<feature type="region of interest" description="Disordered" evidence="1">
    <location>
        <begin position="49"/>
        <end position="91"/>
    </location>
</feature>
<proteinExistence type="predicted"/>
<sequence>MYILSHVVFDESFFPYVTSNRVITPGHSPSVCSPMLSVIAPCNTSTSSNTLPLKTPLTQPYPSTRIKSTTTNHSPHHMITRNKGKVTKPPANLSTKYALSYSSLPIEPTCFTQANKDKK</sequence>
<keyword evidence="3" id="KW-1185">Reference proteome</keyword>
<organism evidence="2 3">
    <name type="scientific">Solanum pinnatisectum</name>
    <name type="common">tansyleaf nightshade</name>
    <dbReference type="NCBI Taxonomy" id="50273"/>
    <lineage>
        <taxon>Eukaryota</taxon>
        <taxon>Viridiplantae</taxon>
        <taxon>Streptophyta</taxon>
        <taxon>Embryophyta</taxon>
        <taxon>Tracheophyta</taxon>
        <taxon>Spermatophyta</taxon>
        <taxon>Magnoliopsida</taxon>
        <taxon>eudicotyledons</taxon>
        <taxon>Gunneridae</taxon>
        <taxon>Pentapetalae</taxon>
        <taxon>asterids</taxon>
        <taxon>lamiids</taxon>
        <taxon>Solanales</taxon>
        <taxon>Solanaceae</taxon>
        <taxon>Solanoideae</taxon>
        <taxon>Solaneae</taxon>
        <taxon>Solanum</taxon>
    </lineage>
</organism>